<dbReference type="PIRSF" id="PIRSF029730">
    <property type="entry name" value="UCP029730"/>
    <property type="match status" value="1"/>
</dbReference>
<dbReference type="STRING" id="538381.GCA_001696535_01735"/>
<evidence type="ECO:0000313" key="2">
    <source>
        <dbReference type="Proteomes" id="UP000219331"/>
    </source>
</evidence>
<keyword evidence="2" id="KW-1185">Reference proteome</keyword>
<protein>
    <submittedName>
        <fullName evidence="1">Predicted N-formylglutamate amidohydrolase</fullName>
    </submittedName>
</protein>
<sequence length="270" mass="29458">MAETLFAAAKSPDEAPFEKVEGDRSRGLLLLCDHASNALPARYGSLGLPASEFSRHIAYDIGVRELTLGLAQAFGVPALMTTYSRLLIDPNRGEDDPTLVMRLSDGSVVPGNATHDAAERQHRLGTYHRPYHEAVAAEIDAAIAEGHPPAILSIHSYTPVWRGVPRPWHAGILWDSDPRFALPLLDALRSDPDLVVGDNEPYDGALKNDCMYRHGTARGLAHALLEVRQDLIGDAAGIEAWTQRLVPLVAKVLQQAPDLNTIRHYGSRCD</sequence>
<dbReference type="RefSeq" id="WP_176522139.1">
    <property type="nucleotide sequence ID" value="NZ_OBML01000011.1"/>
</dbReference>
<dbReference type="Pfam" id="PF05013">
    <property type="entry name" value="FGase"/>
    <property type="match status" value="1"/>
</dbReference>
<dbReference type="SUPFAM" id="SSF53187">
    <property type="entry name" value="Zn-dependent exopeptidases"/>
    <property type="match status" value="1"/>
</dbReference>
<keyword evidence="1" id="KW-0378">Hydrolase</keyword>
<gene>
    <name evidence="1" type="ORF">SAMN05421512_111112</name>
</gene>
<dbReference type="EMBL" id="OBML01000011">
    <property type="protein sequence ID" value="SOC21558.1"/>
    <property type="molecule type" value="Genomic_DNA"/>
</dbReference>
<evidence type="ECO:0000313" key="1">
    <source>
        <dbReference type="EMBL" id="SOC21558.1"/>
    </source>
</evidence>
<proteinExistence type="predicted"/>
<dbReference type="AlphaFoldDB" id="A0A285TII8"/>
<dbReference type="GO" id="GO:0016787">
    <property type="term" value="F:hydrolase activity"/>
    <property type="evidence" value="ECO:0007669"/>
    <property type="project" value="UniProtKB-KW"/>
</dbReference>
<accession>A0A285TII8</accession>
<dbReference type="Gene3D" id="3.40.630.40">
    <property type="entry name" value="Zn-dependent exopeptidases"/>
    <property type="match status" value="1"/>
</dbReference>
<dbReference type="InterPro" id="IPR011227">
    <property type="entry name" value="UCP029730"/>
</dbReference>
<dbReference type="Proteomes" id="UP000219331">
    <property type="component" value="Unassembled WGS sequence"/>
</dbReference>
<dbReference type="InterPro" id="IPR007709">
    <property type="entry name" value="N-FG_amidohydro"/>
</dbReference>
<name>A0A285TII8_9HYPH</name>
<organism evidence="1 2">
    <name type="scientific">Stappia indica</name>
    <dbReference type="NCBI Taxonomy" id="538381"/>
    <lineage>
        <taxon>Bacteria</taxon>
        <taxon>Pseudomonadati</taxon>
        <taxon>Pseudomonadota</taxon>
        <taxon>Alphaproteobacteria</taxon>
        <taxon>Hyphomicrobiales</taxon>
        <taxon>Stappiaceae</taxon>
        <taxon>Stappia</taxon>
    </lineage>
</organism>
<reference evidence="1 2" key="1">
    <citation type="submission" date="2017-08" db="EMBL/GenBank/DDBJ databases">
        <authorList>
            <person name="de Groot N.N."/>
        </authorList>
    </citation>
    <scope>NUCLEOTIDE SEQUENCE [LARGE SCALE GENOMIC DNA]</scope>
    <source>
        <strain evidence="1 2">USBA 352</strain>
    </source>
</reference>